<name>A0A662DF42_UNCAE</name>
<accession>A0A662DF42</accession>
<evidence type="ECO:0000313" key="2">
    <source>
        <dbReference type="Proteomes" id="UP000280417"/>
    </source>
</evidence>
<dbReference type="EMBL" id="QMQA01000047">
    <property type="protein sequence ID" value="RLE14380.1"/>
    <property type="molecule type" value="Genomic_DNA"/>
</dbReference>
<dbReference type="PANTHER" id="PTHR34849:SF3">
    <property type="entry name" value="SSR2962 PROTEIN"/>
    <property type="match status" value="1"/>
</dbReference>
<dbReference type="PANTHER" id="PTHR34849">
    <property type="entry name" value="SSL5025 PROTEIN"/>
    <property type="match status" value="1"/>
</dbReference>
<dbReference type="AlphaFoldDB" id="A0A662DF42"/>
<protein>
    <recommendedName>
        <fullName evidence="3">Antitoxin</fullName>
    </recommendedName>
</protein>
<reference evidence="1 2" key="1">
    <citation type="submission" date="2018-06" db="EMBL/GenBank/DDBJ databases">
        <title>Extensive metabolic versatility and redundancy in microbially diverse, dynamic hydrothermal sediments.</title>
        <authorList>
            <person name="Dombrowski N."/>
            <person name="Teske A."/>
            <person name="Baker B.J."/>
        </authorList>
    </citation>
    <scope>NUCLEOTIDE SEQUENCE [LARGE SCALE GENOMIC DNA]</scope>
    <source>
        <strain evidence="1">B3_G15</strain>
    </source>
</reference>
<dbReference type="InterPro" id="IPR036388">
    <property type="entry name" value="WH-like_DNA-bd_sf"/>
</dbReference>
<proteinExistence type="predicted"/>
<gene>
    <name evidence="1" type="ORF">DRJ04_02510</name>
</gene>
<organism evidence="1 2">
    <name type="scientific">Aerophobetes bacterium</name>
    <dbReference type="NCBI Taxonomy" id="2030807"/>
    <lineage>
        <taxon>Bacteria</taxon>
        <taxon>Candidatus Aerophobota</taxon>
    </lineage>
</organism>
<dbReference type="Pfam" id="PF04255">
    <property type="entry name" value="DUF433"/>
    <property type="match status" value="1"/>
</dbReference>
<dbReference type="Proteomes" id="UP000280417">
    <property type="component" value="Unassembled WGS sequence"/>
</dbReference>
<evidence type="ECO:0008006" key="3">
    <source>
        <dbReference type="Google" id="ProtNLM"/>
    </source>
</evidence>
<dbReference type="InterPro" id="IPR007367">
    <property type="entry name" value="DUF433"/>
</dbReference>
<sequence>MRVAERIEIDPKVLHGKPHIAGTRVPVDIILGLLADGLTVEQIIRDHYPHIKKEDILACIRYAKQMIEEEEIYPVEIGK</sequence>
<evidence type="ECO:0000313" key="1">
    <source>
        <dbReference type="EMBL" id="RLE14380.1"/>
    </source>
</evidence>
<dbReference type="InterPro" id="IPR009057">
    <property type="entry name" value="Homeodomain-like_sf"/>
</dbReference>
<comment type="caution">
    <text evidence="1">The sequence shown here is derived from an EMBL/GenBank/DDBJ whole genome shotgun (WGS) entry which is preliminary data.</text>
</comment>
<dbReference type="Gene3D" id="1.10.10.10">
    <property type="entry name" value="Winged helix-like DNA-binding domain superfamily/Winged helix DNA-binding domain"/>
    <property type="match status" value="1"/>
</dbReference>
<dbReference type="SUPFAM" id="SSF46689">
    <property type="entry name" value="Homeodomain-like"/>
    <property type="match status" value="1"/>
</dbReference>